<dbReference type="OrthoDB" id="9763050at2"/>
<dbReference type="Proteomes" id="UP000220914">
    <property type="component" value="Unassembled WGS sequence"/>
</dbReference>
<dbReference type="PANTHER" id="PTHR47561">
    <property type="entry name" value="POLYSACCHARIDE DEACETYLASE FAMILY PROTEIN (AFU_ORTHOLOGUE AFUA_6G05030)"/>
    <property type="match status" value="1"/>
</dbReference>
<dbReference type="InterPro" id="IPR037950">
    <property type="entry name" value="PgdA-like"/>
</dbReference>
<dbReference type="AlphaFoldDB" id="A0A2A7N9C3"/>
<organism evidence="3 4">
    <name type="scientific">Mycolicibacterium agri</name>
    <name type="common">Mycobacterium agri</name>
    <dbReference type="NCBI Taxonomy" id="36811"/>
    <lineage>
        <taxon>Bacteria</taxon>
        <taxon>Bacillati</taxon>
        <taxon>Actinomycetota</taxon>
        <taxon>Actinomycetes</taxon>
        <taxon>Mycobacteriales</taxon>
        <taxon>Mycobacteriaceae</taxon>
        <taxon>Mycolicibacterium</taxon>
    </lineage>
</organism>
<sequence>MAGGKLFNWPEGARYGATISFDFDAEEVWLGEDPANAGRPGVLSQGTYGPKVAIPLLLDLLDRHNVTATFFICGGDADRHPDRVREILAAGHEIGHHGYTHRSPTNLTREEEEAELVRGLQSLRGLGAEVAGYRSPSWDFSPNTLTLLAAHGFEYSSNLMDDIRPYRHPGGIAELPVSWLLDDAPHFWFAGDTWDKTIRTVDEVYTLWRDELDGVAELGAHYMLTMHPQFIGRPSRLKLLDRLLDDMRASGAWIAPARDVARLAP</sequence>
<dbReference type="PANTHER" id="PTHR47561:SF1">
    <property type="entry name" value="POLYSACCHARIDE DEACETYLASE FAMILY PROTEIN (AFU_ORTHOLOGUE AFUA_6G05030)"/>
    <property type="match status" value="1"/>
</dbReference>
<accession>A0A2A7N9C3</accession>
<dbReference type="GO" id="GO:0016810">
    <property type="term" value="F:hydrolase activity, acting on carbon-nitrogen (but not peptide) bonds"/>
    <property type="evidence" value="ECO:0007669"/>
    <property type="project" value="InterPro"/>
</dbReference>
<evidence type="ECO:0000313" key="3">
    <source>
        <dbReference type="EMBL" id="PEG40470.1"/>
    </source>
</evidence>
<reference evidence="2 5" key="2">
    <citation type="journal article" date="2019" name="Emerg. Microbes Infect.">
        <title>Comprehensive subspecies identification of 175 nontuberculous mycobacteria species based on 7547 genomic profiles.</title>
        <authorList>
            <person name="Matsumoto Y."/>
            <person name="Kinjo T."/>
            <person name="Motooka D."/>
            <person name="Nabeya D."/>
            <person name="Jung N."/>
            <person name="Uechi K."/>
            <person name="Horii T."/>
            <person name="Iida T."/>
            <person name="Fujita J."/>
            <person name="Nakamura S."/>
        </authorList>
    </citation>
    <scope>NUCLEOTIDE SEQUENCE [LARGE SCALE GENOMIC DNA]</scope>
    <source>
        <strain evidence="2 5">JCM 6377</strain>
    </source>
</reference>
<name>A0A2A7N9C3_MYCAG</name>
<dbReference type="Pfam" id="PF01522">
    <property type="entry name" value="Polysacc_deac_1"/>
    <property type="match status" value="1"/>
</dbReference>
<dbReference type="CDD" id="cd10938">
    <property type="entry name" value="CE4_HpPgdA_like"/>
    <property type="match status" value="1"/>
</dbReference>
<dbReference type="EMBL" id="BLKS01000001">
    <property type="protein sequence ID" value="GFG51815.1"/>
    <property type="molecule type" value="Genomic_DNA"/>
</dbReference>
<evidence type="ECO:0000313" key="2">
    <source>
        <dbReference type="EMBL" id="GFG51815.1"/>
    </source>
</evidence>
<dbReference type="RefSeq" id="WP_097939496.1">
    <property type="nucleotide sequence ID" value="NZ_BLKS01000001.1"/>
</dbReference>
<keyword evidence="4" id="KW-1185">Reference proteome</keyword>
<evidence type="ECO:0000313" key="4">
    <source>
        <dbReference type="Proteomes" id="UP000220914"/>
    </source>
</evidence>
<reference evidence="3 4" key="1">
    <citation type="submission" date="2017-10" db="EMBL/GenBank/DDBJ databases">
        <title>The new phylogeny of genus Mycobacterium.</title>
        <authorList>
            <person name="Tortoli E."/>
            <person name="Trovato A."/>
            <person name="Cirillo D.M."/>
        </authorList>
    </citation>
    <scope>NUCLEOTIDE SEQUENCE [LARGE SCALE GENOMIC DNA]</scope>
    <source>
        <strain evidence="3 4">CCUG37673</strain>
    </source>
</reference>
<dbReference type="InterPro" id="IPR002509">
    <property type="entry name" value="NODB_dom"/>
</dbReference>
<evidence type="ECO:0000259" key="1">
    <source>
        <dbReference type="PROSITE" id="PS51677"/>
    </source>
</evidence>
<feature type="domain" description="NodB homology" evidence="1">
    <location>
        <begin position="40"/>
        <end position="255"/>
    </location>
</feature>
<dbReference type="InterPro" id="IPR011330">
    <property type="entry name" value="Glyco_hydro/deAcase_b/a-brl"/>
</dbReference>
<protein>
    <submittedName>
        <fullName evidence="2">Polysaccharide deacetylase</fullName>
    </submittedName>
    <submittedName>
        <fullName evidence="3">Ribulose phosphate epimerase</fullName>
    </submittedName>
</protein>
<dbReference type="Proteomes" id="UP000465302">
    <property type="component" value="Unassembled WGS sequence"/>
</dbReference>
<evidence type="ECO:0000313" key="5">
    <source>
        <dbReference type="Proteomes" id="UP000465302"/>
    </source>
</evidence>
<gene>
    <name evidence="3" type="ORF">CQY20_07780</name>
    <name evidence="2" type="ORF">MAGR_32560</name>
</gene>
<reference evidence="2" key="3">
    <citation type="submission" date="2020-02" db="EMBL/GenBank/DDBJ databases">
        <authorList>
            <person name="Matsumoto Y."/>
            <person name="Motooka D."/>
            <person name="Nakamura S."/>
        </authorList>
    </citation>
    <scope>NUCLEOTIDE SEQUENCE</scope>
    <source>
        <strain evidence="2">JCM 6377</strain>
    </source>
</reference>
<dbReference type="GO" id="GO:0005975">
    <property type="term" value="P:carbohydrate metabolic process"/>
    <property type="evidence" value="ECO:0007669"/>
    <property type="project" value="InterPro"/>
</dbReference>
<dbReference type="Gene3D" id="3.20.20.370">
    <property type="entry name" value="Glycoside hydrolase/deacetylase"/>
    <property type="match status" value="1"/>
</dbReference>
<proteinExistence type="predicted"/>
<comment type="caution">
    <text evidence="3">The sequence shown here is derived from an EMBL/GenBank/DDBJ whole genome shotgun (WGS) entry which is preliminary data.</text>
</comment>
<dbReference type="SUPFAM" id="SSF88713">
    <property type="entry name" value="Glycoside hydrolase/deacetylase"/>
    <property type="match status" value="1"/>
</dbReference>
<dbReference type="EMBL" id="PDCP01000010">
    <property type="protein sequence ID" value="PEG40470.1"/>
    <property type="molecule type" value="Genomic_DNA"/>
</dbReference>
<dbReference type="PROSITE" id="PS51677">
    <property type="entry name" value="NODB"/>
    <property type="match status" value="1"/>
</dbReference>